<keyword evidence="3 5" id="KW-0687">Ribonucleoprotein</keyword>
<dbReference type="InterPro" id="IPR020930">
    <property type="entry name" value="Ribosomal_uL5_bac-type"/>
</dbReference>
<dbReference type="NCBIfam" id="NF000585">
    <property type="entry name" value="PRK00010.1"/>
    <property type="match status" value="1"/>
</dbReference>
<evidence type="ECO:0000256" key="5">
    <source>
        <dbReference type="HAMAP-Rule" id="MF_01333"/>
    </source>
</evidence>
<evidence type="ECO:0000256" key="3">
    <source>
        <dbReference type="ARBA" id="ARBA00023274"/>
    </source>
</evidence>
<dbReference type="GO" id="GO:0019843">
    <property type="term" value="F:rRNA binding"/>
    <property type="evidence" value="ECO:0007669"/>
    <property type="project" value="UniProtKB-UniRule"/>
</dbReference>
<dbReference type="GO" id="GO:0000049">
    <property type="term" value="F:tRNA binding"/>
    <property type="evidence" value="ECO:0007669"/>
    <property type="project" value="UniProtKB-UniRule"/>
</dbReference>
<keyword evidence="5" id="KW-0694">RNA-binding</keyword>
<dbReference type="InterPro" id="IPR022803">
    <property type="entry name" value="Ribosomal_uL5_dom_sf"/>
</dbReference>
<evidence type="ECO:0000256" key="4">
    <source>
        <dbReference type="ARBA" id="ARBA00035245"/>
    </source>
</evidence>
<dbReference type="GO" id="GO:0006412">
    <property type="term" value="P:translation"/>
    <property type="evidence" value="ECO:0007669"/>
    <property type="project" value="UniProtKB-UniRule"/>
</dbReference>
<dbReference type="InterPro" id="IPR031309">
    <property type="entry name" value="Ribosomal_uL5_C"/>
</dbReference>
<comment type="function">
    <text evidence="5">This is 1 of the proteins that bind and probably mediate the attachment of the 5S RNA into the large ribosomal subunit, where it forms part of the central protuberance. In the 70S ribosome it contacts protein S13 of the 30S subunit (bridge B1b), connecting the 2 subunits; this bridge is implicated in subunit movement. Contacts the P site tRNA; the 5S rRNA and some of its associated proteins might help stabilize positioning of ribosome-bound tRNAs.</text>
</comment>
<reference evidence="9" key="1">
    <citation type="journal article" date="2015" name="ISME J.">
        <title>Aquifer environment selects for microbial species cohorts in sediment and groundwater.</title>
        <authorList>
            <person name="Hug L.A."/>
            <person name="Thomas B.C."/>
            <person name="Brown C.T."/>
            <person name="Frischkorn K.R."/>
            <person name="Williams K.H."/>
            <person name="Tringe S.G."/>
            <person name="Banfield J.F."/>
        </authorList>
    </citation>
    <scope>NUCLEOTIDE SEQUENCE</scope>
</reference>
<dbReference type="PIRSF" id="PIRSF002161">
    <property type="entry name" value="Ribosomal_L5"/>
    <property type="match status" value="1"/>
</dbReference>
<evidence type="ECO:0000256" key="2">
    <source>
        <dbReference type="ARBA" id="ARBA00022980"/>
    </source>
</evidence>
<sequence length="182" mass="20195">MNINSRLKDKYENEIIPTLVGEFDIKNRMEVPKIVKIVVNSGTGDALKNKELLEKIKTDMALITGQAPSVRAARVSVASFGIRAGMPVGVKVTLRGARMYSFFDKLVSVILPRLRDFRGVPRKSFDKHGNYTLGVVEHSVFPEIDISKTSARGMEITVVTNTDDSKKAARLLELLGMPFEKS</sequence>
<dbReference type="EMBL" id="KT007080">
    <property type="protein sequence ID" value="AKQ05538.1"/>
    <property type="molecule type" value="Genomic_DNA"/>
</dbReference>
<accession>A0A0H4TC07</accession>
<dbReference type="HAMAP" id="MF_01333_B">
    <property type="entry name" value="Ribosomal_uL5_B"/>
    <property type="match status" value="1"/>
</dbReference>
<organism evidence="9">
    <name type="scientific">uncultured Microgenomates bacterium Rifle_16ft_4_minimus_24053</name>
    <dbReference type="NCBI Taxonomy" id="1665110"/>
    <lineage>
        <taxon>Bacteria</taxon>
        <taxon>Candidatus Microgenomatota</taxon>
        <taxon>environmental samples</taxon>
    </lineage>
</organism>
<dbReference type="GO" id="GO:1990904">
    <property type="term" value="C:ribonucleoprotein complex"/>
    <property type="evidence" value="ECO:0007669"/>
    <property type="project" value="UniProtKB-KW"/>
</dbReference>
<feature type="domain" description="Large ribosomal subunit protein uL5 N-terminal" evidence="7">
    <location>
        <begin position="27"/>
        <end position="83"/>
    </location>
</feature>
<keyword evidence="2 5" id="KW-0689">Ribosomal protein</keyword>
<comment type="similarity">
    <text evidence="1 5 6">Belongs to the universal ribosomal protein uL5 family.</text>
</comment>
<dbReference type="Gene3D" id="3.30.1440.10">
    <property type="match status" value="1"/>
</dbReference>
<dbReference type="InterPro" id="IPR002132">
    <property type="entry name" value="Ribosomal_uL5"/>
</dbReference>
<keyword evidence="5" id="KW-0699">rRNA-binding</keyword>
<evidence type="ECO:0000256" key="1">
    <source>
        <dbReference type="ARBA" id="ARBA00008553"/>
    </source>
</evidence>
<dbReference type="FunFam" id="3.30.1440.10:FF:000001">
    <property type="entry name" value="50S ribosomal protein L5"/>
    <property type="match status" value="1"/>
</dbReference>
<evidence type="ECO:0000313" key="9">
    <source>
        <dbReference type="EMBL" id="AKQ05538.1"/>
    </source>
</evidence>
<dbReference type="AlphaFoldDB" id="A0A0H4TC07"/>
<keyword evidence="5" id="KW-0820">tRNA-binding</keyword>
<dbReference type="GO" id="GO:0003735">
    <property type="term" value="F:structural constituent of ribosome"/>
    <property type="evidence" value="ECO:0007669"/>
    <property type="project" value="InterPro"/>
</dbReference>
<dbReference type="PANTHER" id="PTHR11994">
    <property type="entry name" value="60S RIBOSOMAL PROTEIN L11-RELATED"/>
    <property type="match status" value="1"/>
</dbReference>
<dbReference type="Pfam" id="PF00281">
    <property type="entry name" value="Ribosomal_L5"/>
    <property type="match status" value="1"/>
</dbReference>
<evidence type="ECO:0000259" key="7">
    <source>
        <dbReference type="Pfam" id="PF00281"/>
    </source>
</evidence>
<comment type="subunit">
    <text evidence="5">Part of the 50S ribosomal subunit; part of the 5S rRNA/L5/L18/L25 subcomplex. Contacts the 5S rRNA and the P site tRNA. Forms a bridge to the 30S subunit in the 70S ribosome.</text>
</comment>
<evidence type="ECO:0000259" key="8">
    <source>
        <dbReference type="Pfam" id="PF00673"/>
    </source>
</evidence>
<dbReference type="SUPFAM" id="SSF55282">
    <property type="entry name" value="RL5-like"/>
    <property type="match status" value="1"/>
</dbReference>
<dbReference type="Pfam" id="PF00673">
    <property type="entry name" value="Ribosomal_L5_C"/>
    <property type="match status" value="1"/>
</dbReference>
<protein>
    <recommendedName>
        <fullName evidence="4 5">Large ribosomal subunit protein uL5</fullName>
    </recommendedName>
</protein>
<evidence type="ECO:0000256" key="6">
    <source>
        <dbReference type="RuleBase" id="RU003930"/>
    </source>
</evidence>
<name>A0A0H4TC07_9BACT</name>
<dbReference type="InterPro" id="IPR031310">
    <property type="entry name" value="Ribosomal_uL5_N"/>
</dbReference>
<feature type="domain" description="Large ribosomal subunit protein uL5 C-terminal" evidence="8">
    <location>
        <begin position="87"/>
        <end position="179"/>
    </location>
</feature>
<dbReference type="GO" id="GO:0005840">
    <property type="term" value="C:ribosome"/>
    <property type="evidence" value="ECO:0007669"/>
    <property type="project" value="UniProtKB-KW"/>
</dbReference>
<proteinExistence type="inferred from homology"/>
<gene>
    <name evidence="5 9" type="primary">rplE</name>
</gene>